<accession>A0A4Z2GVV8</accession>
<evidence type="ECO:0000313" key="2">
    <source>
        <dbReference type="Proteomes" id="UP000314294"/>
    </source>
</evidence>
<name>A0A4Z2GVV8_9TELE</name>
<evidence type="ECO:0000313" key="1">
    <source>
        <dbReference type="EMBL" id="TNN57360.1"/>
    </source>
</evidence>
<reference evidence="1 2" key="1">
    <citation type="submission" date="2019-03" db="EMBL/GenBank/DDBJ databases">
        <title>First draft genome of Liparis tanakae, snailfish: a comprehensive survey of snailfish specific genes.</title>
        <authorList>
            <person name="Kim W."/>
            <person name="Song I."/>
            <person name="Jeong J.-H."/>
            <person name="Kim D."/>
            <person name="Kim S."/>
            <person name="Ryu S."/>
            <person name="Song J.Y."/>
            <person name="Lee S.K."/>
        </authorList>
    </citation>
    <scope>NUCLEOTIDE SEQUENCE [LARGE SCALE GENOMIC DNA]</scope>
    <source>
        <tissue evidence="1">Muscle</tissue>
    </source>
</reference>
<gene>
    <name evidence="1" type="ORF">EYF80_032436</name>
</gene>
<keyword evidence="2" id="KW-1185">Reference proteome</keyword>
<proteinExistence type="predicted"/>
<dbReference type="EMBL" id="SRLO01000407">
    <property type="protein sequence ID" value="TNN57360.1"/>
    <property type="molecule type" value="Genomic_DNA"/>
</dbReference>
<dbReference type="AlphaFoldDB" id="A0A4Z2GVV8"/>
<protein>
    <submittedName>
        <fullName evidence="1">Uncharacterized protein</fullName>
    </submittedName>
</protein>
<dbReference type="Proteomes" id="UP000314294">
    <property type="component" value="Unassembled WGS sequence"/>
</dbReference>
<sequence length="75" mass="8183">MMRQSPVNTKRINTVGFQVLKADARSGTFLFSLPPARRPPARSETFFLPAPCSHIPHAACFLSRGIEPGCRLDGG</sequence>
<organism evidence="1 2">
    <name type="scientific">Liparis tanakae</name>
    <name type="common">Tanaka's snailfish</name>
    <dbReference type="NCBI Taxonomy" id="230148"/>
    <lineage>
        <taxon>Eukaryota</taxon>
        <taxon>Metazoa</taxon>
        <taxon>Chordata</taxon>
        <taxon>Craniata</taxon>
        <taxon>Vertebrata</taxon>
        <taxon>Euteleostomi</taxon>
        <taxon>Actinopterygii</taxon>
        <taxon>Neopterygii</taxon>
        <taxon>Teleostei</taxon>
        <taxon>Neoteleostei</taxon>
        <taxon>Acanthomorphata</taxon>
        <taxon>Eupercaria</taxon>
        <taxon>Perciformes</taxon>
        <taxon>Cottioidei</taxon>
        <taxon>Cottales</taxon>
        <taxon>Liparidae</taxon>
        <taxon>Liparis</taxon>
    </lineage>
</organism>
<comment type="caution">
    <text evidence="1">The sequence shown here is derived from an EMBL/GenBank/DDBJ whole genome shotgun (WGS) entry which is preliminary data.</text>
</comment>